<dbReference type="KEGG" id="apre:CNX65_15805"/>
<sequence length="109" mass="11382">MTGGYDVAPEELRAHGSHLDGLVDRLRTAVDAARIASMSDDSYGLLCSFLPAVVDPVERSAADALDAAVEGVTTTADNVRTTARDYDEQESAHADAFQGIERTSLGGGA</sequence>
<dbReference type="GO" id="GO:0009306">
    <property type="term" value="P:protein secretion"/>
    <property type="evidence" value="ECO:0007669"/>
    <property type="project" value="InterPro"/>
</dbReference>
<name>A0A290Z6E8_9PSEU</name>
<evidence type="ECO:0000256" key="1">
    <source>
        <dbReference type="SAM" id="MobiDB-lite"/>
    </source>
</evidence>
<gene>
    <name evidence="2" type="ORF">CNX65_15805</name>
</gene>
<dbReference type="Proteomes" id="UP000218505">
    <property type="component" value="Chromosome"/>
</dbReference>
<reference evidence="2" key="1">
    <citation type="submission" date="2017-09" db="EMBL/GenBank/DDBJ databases">
        <title>Complete Genome Sequence of ansamitocin-producing Bacterium Actinosynnema pretiosum X47.</title>
        <authorList>
            <person name="Cao G."/>
            <person name="Zong G."/>
            <person name="Zhong C."/>
            <person name="Fu J."/>
        </authorList>
    </citation>
    <scope>NUCLEOTIDE SEQUENCE [LARGE SCALE GENOMIC DNA]</scope>
    <source>
        <strain evidence="2">X47</strain>
    </source>
</reference>
<accession>A0A290Z6E8</accession>
<evidence type="ECO:0000313" key="2">
    <source>
        <dbReference type="EMBL" id="ATE54576.1"/>
    </source>
</evidence>
<dbReference type="AlphaFoldDB" id="A0A290Z6E8"/>
<protein>
    <submittedName>
        <fullName evidence="2">ESX-1 secretion-associated protein</fullName>
    </submittedName>
</protein>
<feature type="region of interest" description="Disordered" evidence="1">
    <location>
        <begin position="84"/>
        <end position="109"/>
    </location>
</feature>
<feature type="compositionally biased region" description="Basic and acidic residues" evidence="1">
    <location>
        <begin position="84"/>
        <end position="93"/>
    </location>
</feature>
<keyword evidence="3" id="KW-1185">Reference proteome</keyword>
<dbReference type="RefSeq" id="WP_096493856.1">
    <property type="nucleotide sequence ID" value="NZ_CP023445.1"/>
</dbReference>
<proteinExistence type="predicted"/>
<dbReference type="EMBL" id="CP023445">
    <property type="protein sequence ID" value="ATE54576.1"/>
    <property type="molecule type" value="Genomic_DNA"/>
</dbReference>
<dbReference type="InterPro" id="IPR022536">
    <property type="entry name" value="EspC"/>
</dbReference>
<evidence type="ECO:0000313" key="3">
    <source>
        <dbReference type="Proteomes" id="UP000218505"/>
    </source>
</evidence>
<dbReference type="Pfam" id="PF10824">
    <property type="entry name" value="T7SS_ESX_EspC"/>
    <property type="match status" value="1"/>
</dbReference>
<organism evidence="2 3">
    <name type="scientific">Actinosynnema pretiosum</name>
    <dbReference type="NCBI Taxonomy" id="42197"/>
    <lineage>
        <taxon>Bacteria</taxon>
        <taxon>Bacillati</taxon>
        <taxon>Actinomycetota</taxon>
        <taxon>Actinomycetes</taxon>
        <taxon>Pseudonocardiales</taxon>
        <taxon>Pseudonocardiaceae</taxon>
        <taxon>Actinosynnema</taxon>
    </lineage>
</organism>